<accession>A0ABY5DT06</accession>
<dbReference type="EMBL" id="CP098502">
    <property type="protein sequence ID" value="UTI64811.1"/>
    <property type="molecule type" value="Genomic_DNA"/>
</dbReference>
<evidence type="ECO:0000313" key="3">
    <source>
        <dbReference type="Proteomes" id="UP001056035"/>
    </source>
</evidence>
<evidence type="ECO:0000259" key="1">
    <source>
        <dbReference type="PROSITE" id="PS51186"/>
    </source>
</evidence>
<name>A0ABY5DT06_9ACTN</name>
<dbReference type="RefSeq" id="WP_254571509.1">
    <property type="nucleotide sequence ID" value="NZ_CP098502.1"/>
</dbReference>
<dbReference type="InterPro" id="IPR016181">
    <property type="entry name" value="Acyl_CoA_acyltransferase"/>
</dbReference>
<reference evidence="2 3" key="1">
    <citation type="submission" date="2022-06" db="EMBL/GenBank/DDBJ databases">
        <title>Paraconexibacter antarcticus.</title>
        <authorList>
            <person name="Kim C.S."/>
        </authorList>
    </citation>
    <scope>NUCLEOTIDE SEQUENCE [LARGE SCALE GENOMIC DNA]</scope>
    <source>
        <strain evidence="2 3">02-257</strain>
    </source>
</reference>
<dbReference type="Proteomes" id="UP001056035">
    <property type="component" value="Chromosome"/>
</dbReference>
<evidence type="ECO:0000313" key="2">
    <source>
        <dbReference type="EMBL" id="UTI64811.1"/>
    </source>
</evidence>
<dbReference type="Pfam" id="PF00583">
    <property type="entry name" value="Acetyltransf_1"/>
    <property type="match status" value="1"/>
</dbReference>
<feature type="domain" description="N-acetyltransferase" evidence="1">
    <location>
        <begin position="21"/>
        <end position="160"/>
    </location>
</feature>
<dbReference type="SUPFAM" id="SSF55729">
    <property type="entry name" value="Acyl-CoA N-acyltransferases (Nat)"/>
    <property type="match status" value="1"/>
</dbReference>
<proteinExistence type="predicted"/>
<gene>
    <name evidence="2" type="ORF">NBH00_01055</name>
</gene>
<keyword evidence="3" id="KW-1185">Reference proteome</keyword>
<dbReference type="Gene3D" id="3.40.630.30">
    <property type="match status" value="1"/>
</dbReference>
<sequence>MSRRAVTITSLELTDPEAIVLPVRPAPPGLAIAAVHDPAVNRRLYEEIGADFRWTDRLGWGAARWARHAADVHTRVATVDGVVAGYHELRPDATGVEVAIFGLLAHARGTGLGGHLLVDALRAGLALAPRVWLHTCTHDDPRALPNYEARGLRVFDVRPG</sequence>
<protein>
    <recommendedName>
        <fullName evidence="1">N-acetyltransferase domain-containing protein</fullName>
    </recommendedName>
</protein>
<dbReference type="PROSITE" id="PS51186">
    <property type="entry name" value="GNAT"/>
    <property type="match status" value="1"/>
</dbReference>
<organism evidence="2 3">
    <name type="scientific">Paraconexibacter antarcticus</name>
    <dbReference type="NCBI Taxonomy" id="2949664"/>
    <lineage>
        <taxon>Bacteria</taxon>
        <taxon>Bacillati</taxon>
        <taxon>Actinomycetota</taxon>
        <taxon>Thermoleophilia</taxon>
        <taxon>Solirubrobacterales</taxon>
        <taxon>Paraconexibacteraceae</taxon>
        <taxon>Paraconexibacter</taxon>
    </lineage>
</organism>
<dbReference type="InterPro" id="IPR000182">
    <property type="entry name" value="GNAT_dom"/>
</dbReference>